<reference evidence="1" key="1">
    <citation type="journal article" date="2023" name="Mol. Biol. Evol.">
        <title>Third-Generation Sequencing Reveals the Adaptive Role of the Epigenome in Three Deep-Sea Polychaetes.</title>
        <authorList>
            <person name="Perez M."/>
            <person name="Aroh O."/>
            <person name="Sun Y."/>
            <person name="Lan Y."/>
            <person name="Juniper S.K."/>
            <person name="Young C.R."/>
            <person name="Angers B."/>
            <person name="Qian P.Y."/>
        </authorList>
    </citation>
    <scope>NUCLEOTIDE SEQUENCE</scope>
    <source>
        <strain evidence="1">P08H-3</strain>
    </source>
</reference>
<dbReference type="EMBL" id="JAODUP010000543">
    <property type="protein sequence ID" value="KAK2147644.1"/>
    <property type="molecule type" value="Genomic_DNA"/>
</dbReference>
<feature type="non-terminal residue" evidence="1">
    <location>
        <position position="1"/>
    </location>
</feature>
<dbReference type="AlphaFoldDB" id="A0AAD9J798"/>
<sequence>YNARLRIARFRCNGFARHHFVTCVFWHEGE</sequence>
<keyword evidence="2" id="KW-1185">Reference proteome</keyword>
<organism evidence="1 2">
    <name type="scientific">Paralvinella palmiformis</name>
    <dbReference type="NCBI Taxonomy" id="53620"/>
    <lineage>
        <taxon>Eukaryota</taxon>
        <taxon>Metazoa</taxon>
        <taxon>Spiralia</taxon>
        <taxon>Lophotrochozoa</taxon>
        <taxon>Annelida</taxon>
        <taxon>Polychaeta</taxon>
        <taxon>Sedentaria</taxon>
        <taxon>Canalipalpata</taxon>
        <taxon>Terebellida</taxon>
        <taxon>Terebelliformia</taxon>
        <taxon>Alvinellidae</taxon>
        <taxon>Paralvinella</taxon>
    </lineage>
</organism>
<accession>A0AAD9J798</accession>
<proteinExistence type="predicted"/>
<evidence type="ECO:0000313" key="1">
    <source>
        <dbReference type="EMBL" id="KAK2147644.1"/>
    </source>
</evidence>
<protein>
    <submittedName>
        <fullName evidence="1">Uncharacterized protein</fullName>
    </submittedName>
</protein>
<evidence type="ECO:0000313" key="2">
    <source>
        <dbReference type="Proteomes" id="UP001208570"/>
    </source>
</evidence>
<name>A0AAD9J798_9ANNE</name>
<comment type="caution">
    <text evidence="1">The sequence shown here is derived from an EMBL/GenBank/DDBJ whole genome shotgun (WGS) entry which is preliminary data.</text>
</comment>
<gene>
    <name evidence="1" type="ORF">LSH36_543g01065</name>
</gene>
<dbReference type="Proteomes" id="UP001208570">
    <property type="component" value="Unassembled WGS sequence"/>
</dbReference>